<dbReference type="GO" id="GO:0034220">
    <property type="term" value="P:monoatomic ion transmembrane transport"/>
    <property type="evidence" value="ECO:0000318"/>
    <property type="project" value="GO_Central"/>
</dbReference>
<dbReference type="SUPFAM" id="SSF63712">
    <property type="entry name" value="Nicotinic receptor ligand binding domain-like"/>
    <property type="match status" value="1"/>
</dbReference>
<dbReference type="InterPro" id="IPR006202">
    <property type="entry name" value="Neur_chan_lig-bd"/>
</dbReference>
<proteinExistence type="predicted"/>
<dbReference type="Gene3D" id="2.70.170.10">
    <property type="entry name" value="Neurotransmitter-gated ion-channel ligand-binding domain"/>
    <property type="match status" value="1"/>
</dbReference>
<organism evidence="1 2">
    <name type="scientific">Pristionchus pacificus</name>
    <name type="common">Parasitic nematode worm</name>
    <dbReference type="NCBI Taxonomy" id="54126"/>
    <lineage>
        <taxon>Eukaryota</taxon>
        <taxon>Metazoa</taxon>
        <taxon>Ecdysozoa</taxon>
        <taxon>Nematoda</taxon>
        <taxon>Chromadorea</taxon>
        <taxon>Rhabditida</taxon>
        <taxon>Rhabditina</taxon>
        <taxon>Diplogasteromorpha</taxon>
        <taxon>Diplogasteroidea</taxon>
        <taxon>Neodiplogasteridae</taxon>
        <taxon>Pristionchus</taxon>
    </lineage>
</organism>
<dbReference type="Pfam" id="PF02931">
    <property type="entry name" value="Neur_chan_LBD"/>
    <property type="match status" value="1"/>
</dbReference>
<evidence type="ECO:0000313" key="2">
    <source>
        <dbReference type="Proteomes" id="UP000005239"/>
    </source>
</evidence>
<name>A0A2A6D2A9_PRIPA</name>
<sequence>MGTLRRFFLMTVFLFKSIPAANDGKVDFDLSDVMAFAGMLGVSESSMLQDSSVTFHKETQLLYTIAKKYQEREGHRKKPPPGDGRFALKIDTTYTIDHVEPLDEDEETMTAHGSVTLKWTDPLYTWQPDKFDNIKLISRSFNEYITSFRPWTPSVYFKTADPGESRKQESGEGYTTILTVKYTGEIIMHKKFSVKSSCDFNYRDFPYDTQRCTIIMSTHHNLREVWFSDDRNQKKHSARQLKQERNTPMIGDFVLDYIHAFNTVMKADAKPEQLKGPWKEGEPTIENAKMASVVTLSFTRINDKYFYGFGLPLVACSLLVQATLIFDTKRSFIFLALPLLLITKQISSISQGFPSDADGTPLLVVMHYMAIMQIIFSFIGLVVLSHIYGPRYGPNAALVVLVKGERDTDPSVVIYSHNVSPIINSSVDVWNSEETQRDEKAIASERGGQGAGPMTNLNRADTIVHKTKTFQVGLMMENRKTPENIKMAETTARTLYFILNAFFLLIIVMGSLYYGGWNSWDDEDS</sequence>
<dbReference type="GO" id="GO:0045202">
    <property type="term" value="C:synapse"/>
    <property type="evidence" value="ECO:0000318"/>
    <property type="project" value="GO_Central"/>
</dbReference>
<dbReference type="GO" id="GO:0043005">
    <property type="term" value="C:neuron projection"/>
    <property type="evidence" value="ECO:0000318"/>
    <property type="project" value="GO_Central"/>
</dbReference>
<dbReference type="GO" id="GO:1904315">
    <property type="term" value="F:transmitter-gated monoatomic ion channel activity involved in regulation of postsynaptic membrane potential"/>
    <property type="evidence" value="ECO:0000318"/>
    <property type="project" value="GO_Central"/>
</dbReference>
<dbReference type="AlphaFoldDB" id="A0A2A6D2A9"/>
<evidence type="ECO:0000313" key="1">
    <source>
        <dbReference type="EnsemblMetazoa" id="PPA20624.1"/>
    </source>
</evidence>
<dbReference type="InterPro" id="IPR036734">
    <property type="entry name" value="Neur_chan_lig-bd_sf"/>
</dbReference>
<dbReference type="GO" id="GO:0005231">
    <property type="term" value="F:excitatory extracellular ligand-gated monoatomic ion channel activity"/>
    <property type="evidence" value="ECO:0000318"/>
    <property type="project" value="GO_Central"/>
</dbReference>
<keyword evidence="2" id="KW-1185">Reference proteome</keyword>
<accession>A0A2A6D2A9</accession>
<dbReference type="OrthoDB" id="5975154at2759"/>
<reference evidence="1" key="2">
    <citation type="submission" date="2022-06" db="UniProtKB">
        <authorList>
            <consortium name="EnsemblMetazoa"/>
        </authorList>
    </citation>
    <scope>IDENTIFICATION</scope>
    <source>
        <strain evidence="1">PS312</strain>
    </source>
</reference>
<dbReference type="GO" id="GO:0098794">
    <property type="term" value="C:postsynapse"/>
    <property type="evidence" value="ECO:0007669"/>
    <property type="project" value="GOC"/>
</dbReference>
<dbReference type="PANTHER" id="PTHR18945">
    <property type="entry name" value="NEUROTRANSMITTER GATED ION CHANNEL"/>
    <property type="match status" value="1"/>
</dbReference>
<dbReference type="GO" id="GO:0007268">
    <property type="term" value="P:chemical synaptic transmission"/>
    <property type="evidence" value="ECO:0000318"/>
    <property type="project" value="GO_Central"/>
</dbReference>
<dbReference type="InterPro" id="IPR006201">
    <property type="entry name" value="Neur_channel"/>
</dbReference>
<dbReference type="GO" id="GO:0004888">
    <property type="term" value="F:transmembrane signaling receptor activity"/>
    <property type="evidence" value="ECO:0007669"/>
    <property type="project" value="InterPro"/>
</dbReference>
<dbReference type="EnsemblMetazoa" id="PPA20624.1">
    <property type="protein sequence ID" value="PPA20624.1"/>
    <property type="gene ID" value="WBGene00110178"/>
</dbReference>
<protein>
    <submittedName>
        <fullName evidence="1">Transmembrane ion channel</fullName>
    </submittedName>
</protein>
<dbReference type="Proteomes" id="UP000005239">
    <property type="component" value="Unassembled WGS sequence"/>
</dbReference>
<dbReference type="GO" id="GO:0005886">
    <property type="term" value="C:plasma membrane"/>
    <property type="evidence" value="ECO:0000318"/>
    <property type="project" value="GO_Central"/>
</dbReference>
<dbReference type="GO" id="GO:0005892">
    <property type="term" value="C:acetylcholine-gated channel complex"/>
    <property type="evidence" value="ECO:0000318"/>
    <property type="project" value="GO_Central"/>
</dbReference>
<reference evidence="2" key="1">
    <citation type="journal article" date="2008" name="Nat. Genet.">
        <title>The Pristionchus pacificus genome provides a unique perspective on nematode lifestyle and parasitism.</title>
        <authorList>
            <person name="Dieterich C."/>
            <person name="Clifton S.W."/>
            <person name="Schuster L.N."/>
            <person name="Chinwalla A."/>
            <person name="Delehaunty K."/>
            <person name="Dinkelacker I."/>
            <person name="Fulton L."/>
            <person name="Fulton R."/>
            <person name="Godfrey J."/>
            <person name="Minx P."/>
            <person name="Mitreva M."/>
            <person name="Roeseler W."/>
            <person name="Tian H."/>
            <person name="Witte H."/>
            <person name="Yang S.P."/>
            <person name="Wilson R.K."/>
            <person name="Sommer R.J."/>
        </authorList>
    </citation>
    <scope>NUCLEOTIDE SEQUENCE [LARGE SCALE GENOMIC DNA]</scope>
    <source>
        <strain evidence="2">PS312</strain>
    </source>
</reference>
<gene>
    <name evidence="1" type="primary">WBGene00110178</name>
</gene>
<accession>A0A8R1UF85</accession>
<dbReference type="GO" id="GO:0042391">
    <property type="term" value="P:regulation of membrane potential"/>
    <property type="evidence" value="ECO:0000318"/>
    <property type="project" value="GO_Central"/>
</dbReference>